<dbReference type="SUPFAM" id="SSF52540">
    <property type="entry name" value="P-loop containing nucleoside triphosphate hydrolases"/>
    <property type="match status" value="1"/>
</dbReference>
<keyword evidence="1" id="KW-1133">Transmembrane helix</keyword>
<dbReference type="EMBL" id="PXOA01000353">
    <property type="protein sequence ID" value="RFU76399.1"/>
    <property type="molecule type" value="Genomic_DNA"/>
</dbReference>
<dbReference type="GO" id="GO:0016787">
    <property type="term" value="F:hydrolase activity"/>
    <property type="evidence" value="ECO:0007669"/>
    <property type="project" value="UniProtKB-KW"/>
</dbReference>
<evidence type="ECO:0000313" key="3">
    <source>
        <dbReference type="Proteomes" id="UP000266272"/>
    </source>
</evidence>
<dbReference type="OrthoDB" id="408152at2759"/>
<name>A0A395NK56_TRIAR</name>
<keyword evidence="1" id="KW-0472">Membrane</keyword>
<sequence>MDPPRGPLILHLALIRTGTASMAKAYEILGYQNVYHGLKMMDRNQDWVLLEKAADATYPQVLNPGKTPPSPWTRSDWDSLFGECDVITDIGSFFSLQLLEAYPDAKVVLVERDFDRWWRSVQDTAIYALWSLPARIFSYIEPITGVRSGDTVRKMMLGFFNARDIHQLRRNAKERYFEHYRQMRELVPPERLLEYKLSDGWGPLCQFLGREEPDVEFPRTNETKEIRKIAWARLWKYTGIAAMIVGKYAIGIMVLGVALWLTREYGSDGLSFSNKYINQEPGGIRSLFSRIIGV</sequence>
<dbReference type="PANTHER" id="PTHR36978">
    <property type="entry name" value="P-LOOP CONTAINING NUCLEOTIDE TRIPHOSPHATE HYDROLASE"/>
    <property type="match status" value="1"/>
</dbReference>
<dbReference type="Proteomes" id="UP000266272">
    <property type="component" value="Unassembled WGS sequence"/>
</dbReference>
<organism evidence="2 3">
    <name type="scientific">Trichoderma arundinaceum</name>
    <dbReference type="NCBI Taxonomy" id="490622"/>
    <lineage>
        <taxon>Eukaryota</taxon>
        <taxon>Fungi</taxon>
        <taxon>Dikarya</taxon>
        <taxon>Ascomycota</taxon>
        <taxon>Pezizomycotina</taxon>
        <taxon>Sordariomycetes</taxon>
        <taxon>Hypocreomycetidae</taxon>
        <taxon>Hypocreales</taxon>
        <taxon>Hypocreaceae</taxon>
        <taxon>Trichoderma</taxon>
    </lineage>
</organism>
<dbReference type="Gene3D" id="3.40.50.300">
    <property type="entry name" value="P-loop containing nucleotide triphosphate hydrolases"/>
    <property type="match status" value="1"/>
</dbReference>
<keyword evidence="3" id="KW-1185">Reference proteome</keyword>
<reference evidence="2 3" key="1">
    <citation type="journal article" date="2018" name="PLoS Pathog.">
        <title>Evolution of structural diversity of trichothecenes, a family of toxins produced by plant pathogenic and entomopathogenic fungi.</title>
        <authorList>
            <person name="Proctor R.H."/>
            <person name="McCormick S.P."/>
            <person name="Kim H.S."/>
            <person name="Cardoza R.E."/>
            <person name="Stanley A.M."/>
            <person name="Lindo L."/>
            <person name="Kelly A."/>
            <person name="Brown D.W."/>
            <person name="Lee T."/>
            <person name="Vaughan M.M."/>
            <person name="Alexander N.J."/>
            <person name="Busman M."/>
            <person name="Gutierrez S."/>
        </authorList>
    </citation>
    <scope>NUCLEOTIDE SEQUENCE [LARGE SCALE GENOMIC DNA]</scope>
    <source>
        <strain evidence="2 3">IBT 40837</strain>
    </source>
</reference>
<dbReference type="PANTHER" id="PTHR36978:SF4">
    <property type="entry name" value="P-LOOP CONTAINING NUCLEOSIDE TRIPHOSPHATE HYDROLASE PROTEIN"/>
    <property type="match status" value="1"/>
</dbReference>
<keyword evidence="1" id="KW-0812">Transmembrane</keyword>
<comment type="caution">
    <text evidence="2">The sequence shown here is derived from an EMBL/GenBank/DDBJ whole genome shotgun (WGS) entry which is preliminary data.</text>
</comment>
<evidence type="ECO:0000313" key="2">
    <source>
        <dbReference type="EMBL" id="RFU76399.1"/>
    </source>
</evidence>
<protein>
    <submittedName>
        <fullName evidence="2">p-loop containing nucleoside triphosphate hydrolase</fullName>
    </submittedName>
</protein>
<feature type="transmembrane region" description="Helical" evidence="1">
    <location>
        <begin position="234"/>
        <end position="261"/>
    </location>
</feature>
<dbReference type="STRING" id="490622.A0A395NK56"/>
<accession>A0A395NK56</accession>
<dbReference type="AlphaFoldDB" id="A0A395NK56"/>
<dbReference type="InterPro" id="IPR027417">
    <property type="entry name" value="P-loop_NTPase"/>
</dbReference>
<gene>
    <name evidence="2" type="ORF">TARUN_5841</name>
</gene>
<dbReference type="InterPro" id="IPR040632">
    <property type="entry name" value="Sulfotransfer_4"/>
</dbReference>
<proteinExistence type="predicted"/>
<dbReference type="Pfam" id="PF17784">
    <property type="entry name" value="Sulfotransfer_4"/>
    <property type="match status" value="1"/>
</dbReference>
<keyword evidence="2" id="KW-0378">Hydrolase</keyword>
<evidence type="ECO:0000256" key="1">
    <source>
        <dbReference type="SAM" id="Phobius"/>
    </source>
</evidence>